<accession>A0ABX0WAU6</accession>
<evidence type="ECO:0008006" key="3">
    <source>
        <dbReference type="Google" id="ProtNLM"/>
    </source>
</evidence>
<comment type="caution">
    <text evidence="1">The sequence shown here is derived from an EMBL/GenBank/DDBJ whole genome shotgun (WGS) entry which is preliminary data.</text>
</comment>
<evidence type="ECO:0000313" key="1">
    <source>
        <dbReference type="EMBL" id="NIZ61790.1"/>
    </source>
</evidence>
<dbReference type="Proteomes" id="UP001429564">
    <property type="component" value="Unassembled WGS sequence"/>
</dbReference>
<proteinExistence type="predicted"/>
<keyword evidence="2" id="KW-1185">Reference proteome</keyword>
<name>A0ABX0WAU6_9RHOB</name>
<dbReference type="EMBL" id="QHLQ01000011">
    <property type="protein sequence ID" value="NIZ61790.1"/>
    <property type="molecule type" value="Genomic_DNA"/>
</dbReference>
<sequence>MIVSSDGRKVALANSILRKYLNIAPLPLDKSEGAVYRWGRTALTALYFRGSNMRKILSACAILVSMSGVAEAKSLSRILAETGLSSEDFDMMGQYAAGLYDRSAPRAGSKAQWANDSSGAAGTVTLDAVSGNCVSLRHEATAGGRDKPVLIHTRRCKNADGIWVLQP</sequence>
<reference evidence="1 2" key="1">
    <citation type="submission" date="2018-05" db="EMBL/GenBank/DDBJ databases">
        <authorList>
            <person name="Zhang Y.-J."/>
        </authorList>
    </citation>
    <scope>NUCLEOTIDE SEQUENCE [LARGE SCALE GENOMIC DNA]</scope>
    <source>
        <strain evidence="1 2">CY04</strain>
    </source>
</reference>
<protein>
    <recommendedName>
        <fullName evidence="3">Surface antigen domain-containing protein</fullName>
    </recommendedName>
</protein>
<organism evidence="1 2">
    <name type="scientific">Parasedimentitalea denitrificans</name>
    <dbReference type="NCBI Taxonomy" id="2211118"/>
    <lineage>
        <taxon>Bacteria</taxon>
        <taxon>Pseudomonadati</taxon>
        <taxon>Pseudomonadota</taxon>
        <taxon>Alphaproteobacteria</taxon>
        <taxon>Rhodobacterales</taxon>
        <taxon>Paracoccaceae</taxon>
        <taxon>Parasedimentitalea</taxon>
    </lineage>
</organism>
<gene>
    <name evidence="1" type="ORF">DL239_12490</name>
</gene>
<evidence type="ECO:0000313" key="2">
    <source>
        <dbReference type="Proteomes" id="UP001429564"/>
    </source>
</evidence>